<protein>
    <submittedName>
        <fullName evidence="2">Uncharacterized protein</fullName>
    </submittedName>
</protein>
<keyword evidence="3" id="KW-1185">Reference proteome</keyword>
<feature type="region of interest" description="Disordered" evidence="1">
    <location>
        <begin position="206"/>
        <end position="250"/>
    </location>
</feature>
<evidence type="ECO:0000313" key="2">
    <source>
        <dbReference type="EMBL" id="KAK1410417.1"/>
    </source>
</evidence>
<dbReference type="Proteomes" id="UP001229421">
    <property type="component" value="Unassembled WGS sequence"/>
</dbReference>
<accession>A0AAD8NIR8</accession>
<dbReference type="EMBL" id="JAUHHV010000010">
    <property type="protein sequence ID" value="KAK1410417.1"/>
    <property type="molecule type" value="Genomic_DNA"/>
</dbReference>
<evidence type="ECO:0000256" key="1">
    <source>
        <dbReference type="SAM" id="MobiDB-lite"/>
    </source>
</evidence>
<name>A0AAD8NIR8_TARER</name>
<feature type="region of interest" description="Disordered" evidence="1">
    <location>
        <begin position="391"/>
        <end position="419"/>
    </location>
</feature>
<feature type="compositionally biased region" description="Basic and acidic residues" evidence="1">
    <location>
        <begin position="322"/>
        <end position="355"/>
    </location>
</feature>
<organism evidence="2 3">
    <name type="scientific">Tagetes erecta</name>
    <name type="common">African marigold</name>
    <dbReference type="NCBI Taxonomy" id="13708"/>
    <lineage>
        <taxon>Eukaryota</taxon>
        <taxon>Viridiplantae</taxon>
        <taxon>Streptophyta</taxon>
        <taxon>Embryophyta</taxon>
        <taxon>Tracheophyta</taxon>
        <taxon>Spermatophyta</taxon>
        <taxon>Magnoliopsida</taxon>
        <taxon>eudicotyledons</taxon>
        <taxon>Gunneridae</taxon>
        <taxon>Pentapetalae</taxon>
        <taxon>asterids</taxon>
        <taxon>campanulids</taxon>
        <taxon>Asterales</taxon>
        <taxon>Asteraceae</taxon>
        <taxon>Asteroideae</taxon>
        <taxon>Heliantheae alliance</taxon>
        <taxon>Tageteae</taxon>
        <taxon>Tagetes</taxon>
    </lineage>
</organism>
<feature type="compositionally biased region" description="Basic and acidic residues" evidence="1">
    <location>
        <begin position="1"/>
        <end position="18"/>
    </location>
</feature>
<feature type="region of interest" description="Disordered" evidence="1">
    <location>
        <begin position="308"/>
        <end position="355"/>
    </location>
</feature>
<dbReference type="PANTHER" id="PTHR37198">
    <property type="entry name" value="NUCLEOLIN"/>
    <property type="match status" value="1"/>
</dbReference>
<feature type="compositionally biased region" description="Basic and acidic residues" evidence="1">
    <location>
        <begin position="208"/>
        <end position="220"/>
    </location>
</feature>
<comment type="caution">
    <text evidence="2">The sequence shown here is derived from an EMBL/GenBank/DDBJ whole genome shotgun (WGS) entry which is preliminary data.</text>
</comment>
<gene>
    <name evidence="2" type="ORF">QVD17_36954</name>
</gene>
<proteinExistence type="predicted"/>
<reference evidence="2" key="1">
    <citation type="journal article" date="2023" name="bioRxiv">
        <title>Improved chromosome-level genome assembly for marigold (Tagetes erecta).</title>
        <authorList>
            <person name="Jiang F."/>
            <person name="Yuan L."/>
            <person name="Wang S."/>
            <person name="Wang H."/>
            <person name="Xu D."/>
            <person name="Wang A."/>
            <person name="Fan W."/>
        </authorList>
    </citation>
    <scope>NUCLEOTIDE SEQUENCE</scope>
    <source>
        <strain evidence="2">WSJ</strain>
        <tissue evidence="2">Leaf</tissue>
    </source>
</reference>
<sequence>MNDHEAMKDPDSEWKMEEYSSSSKEDDEDEAGSIVKWLLKNGYVIGRRIIVTGIMISSATLVVPPLVAFSAMGVVISAPFGFLFGTYACTNKLITILLPDPDPLLMLEYNYAADYDCMQLDAAVEDDYGPEVKGYFADEEDKEQIEGISHSVEIELDDYKQAALTTAPNYVDEDVDGIREMEMEDVMQGESLDIDAGDDYVEEDDDVVDKGTGEQTRDDAGEYYNEDDEQGMGEQPLGENENKYKPEGNEDVKSKVEWMVIEDDNFVRESSSFGDVKDVETTEPVTFEEKDIEHEEDIKQRVEMVAGDEQEYVEDDDNSLEEENKSEEPLVNDKKGIEDDHFGDDNKDIVETTKPVMVKEIDTEKLVPVGSKNNEPVGEMHHVSDINADVLARSPLKQTPLDTKTAEDASKAYKKMPSKKDDERMWEKIIAMRRIVGYKAPSEATCIGELKALYVFTGVEPPALSDEGDSDLDDKLNFLMAIIGVK</sequence>
<evidence type="ECO:0000313" key="3">
    <source>
        <dbReference type="Proteomes" id="UP001229421"/>
    </source>
</evidence>
<feature type="region of interest" description="Disordered" evidence="1">
    <location>
        <begin position="1"/>
        <end position="27"/>
    </location>
</feature>
<dbReference type="PANTHER" id="PTHR37198:SF1">
    <property type="entry name" value="NUCLEOLIN"/>
    <property type="match status" value="1"/>
</dbReference>
<feature type="compositionally biased region" description="Acidic residues" evidence="1">
    <location>
        <begin position="308"/>
        <end position="321"/>
    </location>
</feature>
<dbReference type="AlphaFoldDB" id="A0AAD8NIR8"/>
<feature type="compositionally biased region" description="Basic and acidic residues" evidence="1">
    <location>
        <begin position="240"/>
        <end position="250"/>
    </location>
</feature>